<name>A0A480ANQ4_9BURK</name>
<evidence type="ECO:0000256" key="1">
    <source>
        <dbReference type="ARBA" id="ARBA00022679"/>
    </source>
</evidence>
<evidence type="ECO:0000313" key="7">
    <source>
        <dbReference type="EMBL" id="GCL63204.1"/>
    </source>
</evidence>
<keyword evidence="8" id="KW-1185">Reference proteome</keyword>
<feature type="coiled-coil region" evidence="4">
    <location>
        <begin position="223"/>
        <end position="257"/>
    </location>
</feature>
<keyword evidence="5" id="KW-1133">Transmembrane helix</keyword>
<dbReference type="SUPFAM" id="SSF55874">
    <property type="entry name" value="ATPase domain of HSP90 chaperone/DNA topoisomerase II/histidine kinase"/>
    <property type="match status" value="1"/>
</dbReference>
<dbReference type="PANTHER" id="PTHR24421:SF58">
    <property type="entry name" value="SIGNAL TRANSDUCTION HISTIDINE-PROTEIN KINASE_PHOSPHATASE UHPB"/>
    <property type="match status" value="1"/>
</dbReference>
<evidence type="ECO:0000256" key="2">
    <source>
        <dbReference type="ARBA" id="ARBA00022777"/>
    </source>
</evidence>
<feature type="domain" description="Signal transduction histidine kinase subgroup 3 dimerisation and phosphoacceptor" evidence="6">
    <location>
        <begin position="258"/>
        <end position="321"/>
    </location>
</feature>
<dbReference type="RefSeq" id="WP_137732954.1">
    <property type="nucleotide sequence ID" value="NZ_BJCL01000005.1"/>
</dbReference>
<evidence type="ECO:0000259" key="6">
    <source>
        <dbReference type="Pfam" id="PF07730"/>
    </source>
</evidence>
<dbReference type="GO" id="GO:0000155">
    <property type="term" value="F:phosphorelay sensor kinase activity"/>
    <property type="evidence" value="ECO:0007669"/>
    <property type="project" value="InterPro"/>
</dbReference>
<dbReference type="Pfam" id="PF07730">
    <property type="entry name" value="HisKA_3"/>
    <property type="match status" value="1"/>
</dbReference>
<keyword evidence="1" id="KW-0808">Transferase</keyword>
<keyword evidence="2" id="KW-0418">Kinase</keyword>
<dbReference type="Proteomes" id="UP000301751">
    <property type="component" value="Unassembled WGS sequence"/>
</dbReference>
<proteinExistence type="predicted"/>
<gene>
    <name evidence="7" type="ORF">AQPW35_22850</name>
</gene>
<sequence length="509" mass="54745">MQRPALPRRSPPLDLPRLVMRRASLVGVLVLLLALVLGLARMGDDIDDEVDAAMTLAAAMARLGQLGQTDDRSALEALRALQAGHPLRHLSLQVHAQDGRLLLGPPPAAPAPAPLRWLLQWHQDWLSVPDDRRVAWPVQRADGSRWSVSLAASHDSERHEALVSLLGMLGLLLLAVAGLLAAMHWNVRRAFAPLGRLLQAIAGIEGHDARQVQALPTMPTRELESLAAALRHLGAALDEAEAQRRQLSQQVLTLQEDERARLARDLHDEFGQRLTALRVDAAWLSRRVAGDAALQQVVDGMAQQCGLVQQDIRSLLGRLQPFGPAAPGAAPAESLANGTDLLQALVDSWQGSGPEPGLACRLELAWLAADGQPQPWPAADAAALWLPRPLWLAVYRISQEALTNVARHAGAQRAGLRLQLQGGRQPGAPLQLHWQAWDDGCGLPPQATATTPRADAVLPRGNGLAGLQQRVWALGGELRCTAWQPGSARPGLCLAASFDTRLLPPPQTA</sequence>
<reference evidence="8" key="1">
    <citation type="submission" date="2019-03" db="EMBL/GenBank/DDBJ databases">
        <title>Aquabacterium pictum sp.nov., the first bacteriochlorophyll a-containing freshwater bacterium in the genus Aquabacterium of the class Betaproteobacteria.</title>
        <authorList>
            <person name="Hirose S."/>
            <person name="Tank M."/>
            <person name="Hara E."/>
            <person name="Tamaki H."/>
            <person name="Takaichi S."/>
            <person name="Haruta S."/>
            <person name="Hanada S."/>
        </authorList>
    </citation>
    <scope>NUCLEOTIDE SEQUENCE [LARGE SCALE GENOMIC DNA]</scope>
    <source>
        <strain evidence="8">W35</strain>
    </source>
</reference>
<dbReference type="InterPro" id="IPR036890">
    <property type="entry name" value="HATPase_C_sf"/>
</dbReference>
<organism evidence="7 8">
    <name type="scientific">Pseudaquabacterium pictum</name>
    <dbReference type="NCBI Taxonomy" id="2315236"/>
    <lineage>
        <taxon>Bacteria</taxon>
        <taxon>Pseudomonadati</taxon>
        <taxon>Pseudomonadota</taxon>
        <taxon>Betaproteobacteria</taxon>
        <taxon>Burkholderiales</taxon>
        <taxon>Sphaerotilaceae</taxon>
        <taxon>Pseudaquabacterium</taxon>
    </lineage>
</organism>
<evidence type="ECO:0000313" key="8">
    <source>
        <dbReference type="Proteomes" id="UP000301751"/>
    </source>
</evidence>
<comment type="caution">
    <text evidence="7">The sequence shown here is derived from an EMBL/GenBank/DDBJ whole genome shotgun (WGS) entry which is preliminary data.</text>
</comment>
<evidence type="ECO:0000256" key="4">
    <source>
        <dbReference type="SAM" id="Coils"/>
    </source>
</evidence>
<evidence type="ECO:0000256" key="3">
    <source>
        <dbReference type="ARBA" id="ARBA00023012"/>
    </source>
</evidence>
<accession>A0A480ANQ4</accession>
<dbReference type="GO" id="GO:0046983">
    <property type="term" value="F:protein dimerization activity"/>
    <property type="evidence" value="ECO:0007669"/>
    <property type="project" value="InterPro"/>
</dbReference>
<keyword evidence="3" id="KW-0902">Two-component regulatory system</keyword>
<dbReference type="Gene3D" id="3.30.565.10">
    <property type="entry name" value="Histidine kinase-like ATPase, C-terminal domain"/>
    <property type="match status" value="1"/>
</dbReference>
<dbReference type="Gene3D" id="1.20.5.1930">
    <property type="match status" value="1"/>
</dbReference>
<dbReference type="InterPro" id="IPR050482">
    <property type="entry name" value="Sensor_HK_TwoCompSys"/>
</dbReference>
<keyword evidence="5" id="KW-0472">Membrane</keyword>
<dbReference type="AlphaFoldDB" id="A0A480ANQ4"/>
<dbReference type="OrthoDB" id="9813412at2"/>
<protein>
    <recommendedName>
        <fullName evidence="6">Signal transduction histidine kinase subgroup 3 dimerisation and phosphoacceptor domain-containing protein</fullName>
    </recommendedName>
</protein>
<dbReference type="CDD" id="cd16917">
    <property type="entry name" value="HATPase_UhpB-NarQ-NarX-like"/>
    <property type="match status" value="1"/>
</dbReference>
<dbReference type="PANTHER" id="PTHR24421">
    <property type="entry name" value="NITRATE/NITRITE SENSOR PROTEIN NARX-RELATED"/>
    <property type="match status" value="1"/>
</dbReference>
<keyword evidence="5" id="KW-0812">Transmembrane</keyword>
<keyword evidence="4" id="KW-0175">Coiled coil</keyword>
<dbReference type="InterPro" id="IPR011712">
    <property type="entry name" value="Sig_transdc_His_kin_sub3_dim/P"/>
</dbReference>
<feature type="transmembrane region" description="Helical" evidence="5">
    <location>
        <begin position="161"/>
        <end position="182"/>
    </location>
</feature>
<dbReference type="GO" id="GO:0016020">
    <property type="term" value="C:membrane"/>
    <property type="evidence" value="ECO:0007669"/>
    <property type="project" value="InterPro"/>
</dbReference>
<evidence type="ECO:0000256" key="5">
    <source>
        <dbReference type="SAM" id="Phobius"/>
    </source>
</evidence>
<dbReference type="EMBL" id="BJCL01000005">
    <property type="protein sequence ID" value="GCL63204.1"/>
    <property type="molecule type" value="Genomic_DNA"/>
</dbReference>